<gene>
    <name evidence="1" type="ORF">BJ212DRAFT_1201251</name>
</gene>
<name>A0A9P7J548_9AGAM</name>
<organism evidence="1 2">
    <name type="scientific">Suillus subaureus</name>
    <dbReference type="NCBI Taxonomy" id="48587"/>
    <lineage>
        <taxon>Eukaryota</taxon>
        <taxon>Fungi</taxon>
        <taxon>Dikarya</taxon>
        <taxon>Basidiomycota</taxon>
        <taxon>Agaricomycotina</taxon>
        <taxon>Agaricomycetes</taxon>
        <taxon>Agaricomycetidae</taxon>
        <taxon>Boletales</taxon>
        <taxon>Suillineae</taxon>
        <taxon>Suillaceae</taxon>
        <taxon>Suillus</taxon>
    </lineage>
</organism>
<dbReference type="AlphaFoldDB" id="A0A9P7J548"/>
<dbReference type="RefSeq" id="XP_041186430.1">
    <property type="nucleotide sequence ID" value="XM_041329076.1"/>
</dbReference>
<feature type="non-terminal residue" evidence="1">
    <location>
        <position position="1"/>
    </location>
</feature>
<evidence type="ECO:0000313" key="1">
    <source>
        <dbReference type="EMBL" id="KAG1803113.1"/>
    </source>
</evidence>
<protein>
    <submittedName>
        <fullName evidence="1">Uncharacterized protein</fullName>
    </submittedName>
</protein>
<evidence type="ECO:0000313" key="2">
    <source>
        <dbReference type="Proteomes" id="UP000807769"/>
    </source>
</evidence>
<dbReference type="OrthoDB" id="2669721at2759"/>
<feature type="non-terminal residue" evidence="1">
    <location>
        <position position="144"/>
    </location>
</feature>
<sequence>WAHLCLPNGQTARTVWRETEKPAEKVCISHNVKLVLDGEICLAEILYFTCLAVVDGLDEDGEQIFHWQAVVLVMMDSCPDCHLLKLSFHAVSSCKPIEDDIRIIDVKSITDVIGMVPHRPNLPSGVTEDRFLLVEKPGLDIVTF</sequence>
<proteinExistence type="predicted"/>
<reference evidence="1" key="1">
    <citation type="journal article" date="2020" name="New Phytol.">
        <title>Comparative genomics reveals dynamic genome evolution in host specialist ectomycorrhizal fungi.</title>
        <authorList>
            <person name="Lofgren L.A."/>
            <person name="Nguyen N.H."/>
            <person name="Vilgalys R."/>
            <person name="Ruytinx J."/>
            <person name="Liao H.L."/>
            <person name="Branco S."/>
            <person name="Kuo A."/>
            <person name="LaButti K."/>
            <person name="Lipzen A."/>
            <person name="Andreopoulos W."/>
            <person name="Pangilinan J."/>
            <person name="Riley R."/>
            <person name="Hundley H."/>
            <person name="Na H."/>
            <person name="Barry K."/>
            <person name="Grigoriev I.V."/>
            <person name="Stajich J.E."/>
            <person name="Kennedy P.G."/>
        </authorList>
    </citation>
    <scope>NUCLEOTIDE SEQUENCE</scope>
    <source>
        <strain evidence="1">MN1</strain>
    </source>
</reference>
<comment type="caution">
    <text evidence="1">The sequence shown here is derived from an EMBL/GenBank/DDBJ whole genome shotgun (WGS) entry which is preliminary data.</text>
</comment>
<dbReference type="EMBL" id="JABBWG010000071">
    <property type="protein sequence ID" value="KAG1803113.1"/>
    <property type="molecule type" value="Genomic_DNA"/>
</dbReference>
<accession>A0A9P7J548</accession>
<dbReference type="Proteomes" id="UP000807769">
    <property type="component" value="Unassembled WGS sequence"/>
</dbReference>
<keyword evidence="2" id="KW-1185">Reference proteome</keyword>
<dbReference type="GeneID" id="64623093"/>